<name>A0ABZ0J0T9_9BURK</name>
<organism evidence="2 3">
    <name type="scientific">Diaphorobacter limosus</name>
    <dbReference type="NCBI Taxonomy" id="3036128"/>
    <lineage>
        <taxon>Bacteria</taxon>
        <taxon>Pseudomonadati</taxon>
        <taxon>Pseudomonadota</taxon>
        <taxon>Betaproteobacteria</taxon>
        <taxon>Burkholderiales</taxon>
        <taxon>Comamonadaceae</taxon>
        <taxon>Diaphorobacter</taxon>
    </lineage>
</organism>
<dbReference type="InterPro" id="IPR035093">
    <property type="entry name" value="RelE/ParE_toxin_dom_sf"/>
</dbReference>
<sequence length="102" mass="11663">MTYRVRFTQEAEADLVRLYEFILDRDAADWALAERALETIRAGIATLERLPFTCRKATADSPFLRELVIPFGAAGYVALFEIDDAQTVTVLALRHQRESDYH</sequence>
<evidence type="ECO:0000256" key="1">
    <source>
        <dbReference type="ARBA" id="ARBA00022649"/>
    </source>
</evidence>
<dbReference type="Gene3D" id="3.30.2310.20">
    <property type="entry name" value="RelE-like"/>
    <property type="match status" value="1"/>
</dbReference>
<evidence type="ECO:0000313" key="3">
    <source>
        <dbReference type="Proteomes" id="UP001303211"/>
    </source>
</evidence>
<accession>A0ABZ0J0T9</accession>
<keyword evidence="1" id="KW-1277">Toxin-antitoxin system</keyword>
<protein>
    <submittedName>
        <fullName evidence="2">Type II toxin-antitoxin system RelE/ParE family toxin</fullName>
    </submittedName>
</protein>
<dbReference type="RefSeq" id="WP_317700802.1">
    <property type="nucleotide sequence ID" value="NZ_CP136921.1"/>
</dbReference>
<keyword evidence="3" id="KW-1185">Reference proteome</keyword>
<evidence type="ECO:0000313" key="2">
    <source>
        <dbReference type="EMBL" id="WOO31329.1"/>
    </source>
</evidence>
<dbReference type="Pfam" id="PF05016">
    <property type="entry name" value="ParE_toxin"/>
    <property type="match status" value="1"/>
</dbReference>
<dbReference type="EMBL" id="CP136921">
    <property type="protein sequence ID" value="WOO31329.1"/>
    <property type="molecule type" value="Genomic_DNA"/>
</dbReference>
<dbReference type="Proteomes" id="UP001303211">
    <property type="component" value="Chromosome"/>
</dbReference>
<proteinExistence type="predicted"/>
<gene>
    <name evidence="2" type="ORF">P4826_13025</name>
</gene>
<reference evidence="2 3" key="1">
    <citation type="submission" date="2023-03" db="EMBL/GenBank/DDBJ databases">
        <title>Diaphorobacter basophil sp. nov., isolated from a sewage-treatment plant.</title>
        <authorList>
            <person name="Yang K."/>
        </authorList>
    </citation>
    <scope>NUCLEOTIDE SEQUENCE [LARGE SCALE GENOMIC DNA]</scope>
    <source>
        <strain evidence="2 3">Y-1</strain>
    </source>
</reference>
<dbReference type="InterPro" id="IPR007712">
    <property type="entry name" value="RelE/ParE_toxin"/>
</dbReference>